<dbReference type="InterPro" id="IPR046451">
    <property type="entry name" value="HgmA_C"/>
</dbReference>
<comment type="cofactor">
    <cofactor evidence="1 12">
        <name>Fe cation</name>
        <dbReference type="ChEBI" id="CHEBI:24875"/>
    </cofactor>
</comment>
<evidence type="ECO:0000256" key="4">
    <source>
        <dbReference type="ARBA" id="ARBA00013127"/>
    </source>
</evidence>
<comment type="pathway">
    <text evidence="2">Amino-acid degradation; L-phenylalanine degradation; acetoacetate and fumarate from L-phenylalanine: step 4/6.</text>
</comment>
<dbReference type="GO" id="GO:0046872">
    <property type="term" value="F:metal ion binding"/>
    <property type="evidence" value="ECO:0007669"/>
    <property type="project" value="UniProtKB-KW"/>
</dbReference>
<feature type="binding site" evidence="12">
    <location>
        <position position="392"/>
    </location>
    <ligand>
        <name>homogentisate</name>
        <dbReference type="ChEBI" id="CHEBI:16169"/>
    </ligand>
</feature>
<dbReference type="SUPFAM" id="SSF51182">
    <property type="entry name" value="RmlC-like cupins"/>
    <property type="match status" value="1"/>
</dbReference>
<dbReference type="Pfam" id="PF04209">
    <property type="entry name" value="HgmA_C"/>
    <property type="match status" value="1"/>
</dbReference>
<evidence type="ECO:0000256" key="1">
    <source>
        <dbReference type="ARBA" id="ARBA00001962"/>
    </source>
</evidence>
<reference evidence="15" key="1">
    <citation type="journal article" date="2017" name="Mycologia">
        <title>Fusarium algeriense, sp. nov., a novel toxigenic crown rot pathogen of durum wheat from Algeria is nested in the Fusarium burgessii species complex.</title>
        <authorList>
            <person name="Laraba I."/>
            <person name="Keddad A."/>
            <person name="Boureghda H."/>
            <person name="Abdallah N."/>
            <person name="Vaughan M.M."/>
            <person name="Proctor R.H."/>
            <person name="Busman M."/>
            <person name="O'Donnell K."/>
        </authorList>
    </citation>
    <scope>NUCLEOTIDE SEQUENCE</scope>
    <source>
        <strain evidence="15">NRRL 25174</strain>
    </source>
</reference>
<dbReference type="PANTHER" id="PTHR11056">
    <property type="entry name" value="HOMOGENTISATE 1,2-DIOXYGENASE"/>
    <property type="match status" value="1"/>
</dbReference>
<keyword evidence="7" id="KW-0223">Dioxygenase</keyword>
<feature type="domain" description="Homogentisate 1,2-dioxygenase N-terminal" evidence="14">
    <location>
        <begin position="33"/>
        <end position="302"/>
    </location>
</feature>
<evidence type="ECO:0000259" key="13">
    <source>
        <dbReference type="Pfam" id="PF04209"/>
    </source>
</evidence>
<accession>A0A9P5AV24</accession>
<keyword evidence="10" id="KW-0585">Phenylalanine catabolism</keyword>
<dbReference type="CDD" id="cd07000">
    <property type="entry name" value="cupin_HGO_N"/>
    <property type="match status" value="1"/>
</dbReference>
<evidence type="ECO:0000256" key="3">
    <source>
        <dbReference type="ARBA" id="ARBA00007757"/>
    </source>
</evidence>
<evidence type="ECO:0000256" key="11">
    <source>
        <dbReference type="PIRSR" id="PIRSR605708-1"/>
    </source>
</evidence>
<feature type="binding site" evidence="12">
    <location>
        <position position="392"/>
    </location>
    <ligand>
        <name>Fe cation</name>
        <dbReference type="ChEBI" id="CHEBI:24875"/>
    </ligand>
</feature>
<feature type="active site" description="Proton acceptor" evidence="11">
    <location>
        <position position="315"/>
    </location>
</feature>
<comment type="caution">
    <text evidence="15">The sequence shown here is derived from an EMBL/GenBank/DDBJ whole genome shotgun (WGS) entry which is preliminary data.</text>
</comment>
<keyword evidence="8" id="KW-0560">Oxidoreductase</keyword>
<dbReference type="InterPro" id="IPR023213">
    <property type="entry name" value="CAT-like_dom_sf"/>
</dbReference>
<keyword evidence="16" id="KW-1185">Reference proteome</keyword>
<dbReference type="AlphaFoldDB" id="A0A9P5AV24"/>
<dbReference type="Gene3D" id="2.60.120.10">
    <property type="entry name" value="Jelly Rolls"/>
    <property type="match status" value="1"/>
</dbReference>
<dbReference type="InterPro" id="IPR014710">
    <property type="entry name" value="RmlC-like_jellyroll"/>
</dbReference>
<dbReference type="PANTHER" id="PTHR11056:SF0">
    <property type="entry name" value="HOMOGENTISATE 1,2-DIOXYGENASE"/>
    <property type="match status" value="1"/>
</dbReference>
<dbReference type="InterPro" id="IPR010828">
    <property type="entry name" value="Atf2/Sli1-like"/>
</dbReference>
<evidence type="ECO:0000256" key="8">
    <source>
        <dbReference type="ARBA" id="ARBA00023002"/>
    </source>
</evidence>
<dbReference type="GO" id="GO:0004411">
    <property type="term" value="F:homogentisate 1,2-dioxygenase activity"/>
    <property type="evidence" value="ECO:0007669"/>
    <property type="project" value="UniProtKB-EC"/>
</dbReference>
<reference evidence="15" key="2">
    <citation type="submission" date="2020-02" db="EMBL/GenBank/DDBJ databases">
        <title>Identification and distribution of gene clusters putatively required for synthesis of sphingolipid metabolism inhibitors in phylogenetically diverse species of the filamentous fungus Fusarium.</title>
        <authorList>
            <person name="Kim H.-S."/>
            <person name="Busman M."/>
            <person name="Brown D.W."/>
            <person name="Divon H."/>
            <person name="Uhlig S."/>
            <person name="Proctor R.H."/>
        </authorList>
    </citation>
    <scope>NUCLEOTIDE SEQUENCE</scope>
    <source>
        <strain evidence="15">NRRL 25174</strain>
    </source>
</reference>
<dbReference type="OrthoDB" id="4379436at2759"/>
<keyword evidence="6" id="KW-0828">Tyrosine catabolism</keyword>
<evidence type="ECO:0000256" key="9">
    <source>
        <dbReference type="ARBA" id="ARBA00023004"/>
    </source>
</evidence>
<evidence type="ECO:0000256" key="12">
    <source>
        <dbReference type="PIRSR" id="PIRSR605708-2"/>
    </source>
</evidence>
<keyword evidence="5 12" id="KW-0479">Metal-binding</keyword>
<dbReference type="SUPFAM" id="SSF52777">
    <property type="entry name" value="CoA-dependent acyltransferases"/>
    <property type="match status" value="2"/>
</dbReference>
<dbReference type="InterPro" id="IPR005708">
    <property type="entry name" value="Homogentis_dOase"/>
</dbReference>
<keyword evidence="9 12" id="KW-0408">Iron</keyword>
<dbReference type="GO" id="GO:0005737">
    <property type="term" value="C:cytoplasm"/>
    <property type="evidence" value="ECO:0007669"/>
    <property type="project" value="TreeGrafter"/>
</dbReference>
<evidence type="ECO:0000256" key="7">
    <source>
        <dbReference type="ARBA" id="ARBA00022964"/>
    </source>
</evidence>
<dbReference type="InterPro" id="IPR046452">
    <property type="entry name" value="HgmA_N"/>
</dbReference>
<feature type="binding site" evidence="12">
    <location>
        <position position="358"/>
    </location>
    <ligand>
        <name>Fe cation</name>
        <dbReference type="ChEBI" id="CHEBI:24875"/>
    </ligand>
</feature>
<dbReference type="EC" id="1.13.11.5" evidence="4"/>
<organism evidence="15 16">
    <name type="scientific">Fusarium beomiforme</name>
    <dbReference type="NCBI Taxonomy" id="44412"/>
    <lineage>
        <taxon>Eukaryota</taxon>
        <taxon>Fungi</taxon>
        <taxon>Dikarya</taxon>
        <taxon>Ascomycota</taxon>
        <taxon>Pezizomycotina</taxon>
        <taxon>Sordariomycetes</taxon>
        <taxon>Hypocreomycetidae</taxon>
        <taxon>Hypocreales</taxon>
        <taxon>Nectriaceae</taxon>
        <taxon>Fusarium</taxon>
        <taxon>Fusarium burgessii species complex</taxon>
    </lineage>
</organism>
<dbReference type="GO" id="GO:0006559">
    <property type="term" value="P:L-phenylalanine catabolic process"/>
    <property type="evidence" value="ECO:0007669"/>
    <property type="project" value="UniProtKB-KW"/>
</dbReference>
<evidence type="ECO:0000256" key="6">
    <source>
        <dbReference type="ARBA" id="ARBA00022878"/>
    </source>
</evidence>
<dbReference type="Proteomes" id="UP000730481">
    <property type="component" value="Unassembled WGS sequence"/>
</dbReference>
<name>A0A9P5AV24_9HYPO</name>
<dbReference type="Pfam" id="PF07247">
    <property type="entry name" value="AATase"/>
    <property type="match status" value="1"/>
</dbReference>
<feature type="domain" description="Homogentisate 1,2-dioxygenase C-terminal" evidence="13">
    <location>
        <begin position="304"/>
        <end position="435"/>
    </location>
</feature>
<dbReference type="Pfam" id="PF20510">
    <property type="entry name" value="HgmA_N"/>
    <property type="match status" value="1"/>
</dbReference>
<dbReference type="InterPro" id="IPR011051">
    <property type="entry name" value="RmlC_Cupin_sf"/>
</dbReference>
<protein>
    <recommendedName>
        <fullName evidence="4">homogentisate 1,2-dioxygenase</fullName>
        <ecNumber evidence="4">1.13.11.5</ecNumber>
    </recommendedName>
</protein>
<evidence type="ECO:0000259" key="14">
    <source>
        <dbReference type="Pfam" id="PF20510"/>
    </source>
</evidence>
<evidence type="ECO:0000313" key="16">
    <source>
        <dbReference type="Proteomes" id="UP000730481"/>
    </source>
</evidence>
<sequence length="885" mass="98454">MANNIVVRGAQNNKDAVKAKTLSTFTVEDPYGYSYGLNNYHESETIMGVVPRGCIHPQRTYKNLYIDRLTGSPFTIARKENKQTYLFRTLPAVSASQFKEWKPKSKLPDLSLSKLQFKPIPYLFQPEDINKNDDFLTGLKVLLGVGNPSMRKGLAYYVYAGGKSMPDNQAFCSSDGDLCIVPQQGSIDIKTEMGPLRLRPGEIAVIPRAVRFHVAVVEGPIRGYMVETFMNHFELPELGIIGSSGLANARDFQIPQLQPYQPGPDTEVIQKYCGELFSATMKGNVFNVIGWHGTFFPFKYDLGKYCTMGAISYDHADPCIWTVLTVKSDVEGTPAVDILAIPPRWVVHEDTFRPPTFHRNVASEFIAIIKGSLDGKNDGSGICTLHNGMTPHGPLRSEWEIGISEEQVPVRISNDNMLVMFESSYALGVADWATGGKTVPIGDRYMTGPAEQYSTARSYLGIYNNVCVTAMYSNQHGREIRSALFSSLSAIIRKHPILSAVPVDIHSTTTHFLRLHQLKLDKIVTFVESEVYITSESSTNHILDEVLMREHNSPFELDNLSTPLWRITVLFNLKDLSSFTLCLCFHHSIADTQSALILHEDLEYELAAFRGNMQVPSVVSVPNIELVPSLESLVNLPTSADFIQMQQTLGEPPQNWWSGKRQSLPVITRFSSAWLSQASFSHLRAKCKDKGVSVTAGLMSLIAGAFFRLLPPEYTVIQGDCAVSLRRFLPDNIGRRSVGCYVGSLSQSYHREGFTIWDDAARTKENIDKTLAGRGADMPVGCLSHVSDLTEWFRSKIGKKRWAAWELSNVGRLDEAPGLDPNERQIQGILFSQSASACSGAIKISAASDRYGKLGLGFTWQEGIVEDEFVKLLIREIIMLVESVI</sequence>
<dbReference type="FunFam" id="2.60.120.10:FF:000034">
    <property type="entry name" value="Homogentisate 1,2-dioxygenase"/>
    <property type="match status" value="1"/>
</dbReference>
<gene>
    <name evidence="15" type="ORF">FBEOM_490</name>
</gene>
<dbReference type="GO" id="GO:0006572">
    <property type="term" value="P:L-tyrosine catabolic process"/>
    <property type="evidence" value="ECO:0007669"/>
    <property type="project" value="UniProtKB-KW"/>
</dbReference>
<feature type="binding site" evidence="12">
    <location>
        <position position="364"/>
    </location>
    <ligand>
        <name>Fe cation</name>
        <dbReference type="ChEBI" id="CHEBI:24875"/>
    </ligand>
</feature>
<evidence type="ECO:0000256" key="2">
    <source>
        <dbReference type="ARBA" id="ARBA00004704"/>
    </source>
</evidence>
<proteinExistence type="inferred from homology"/>
<evidence type="ECO:0000256" key="10">
    <source>
        <dbReference type="ARBA" id="ARBA00023232"/>
    </source>
</evidence>
<dbReference type="Gene3D" id="3.30.559.10">
    <property type="entry name" value="Chloramphenicol acetyltransferase-like domain"/>
    <property type="match status" value="1"/>
</dbReference>
<evidence type="ECO:0000313" key="15">
    <source>
        <dbReference type="EMBL" id="KAF4345540.1"/>
    </source>
</evidence>
<evidence type="ECO:0000256" key="5">
    <source>
        <dbReference type="ARBA" id="ARBA00022723"/>
    </source>
</evidence>
<dbReference type="EMBL" id="PVQB02000025">
    <property type="protein sequence ID" value="KAF4345540.1"/>
    <property type="molecule type" value="Genomic_DNA"/>
</dbReference>
<comment type="similarity">
    <text evidence="3">Belongs to the homogentisate dioxygenase family.</text>
</comment>